<keyword evidence="3 7" id="KW-0049">Antioxidant</keyword>
<reference evidence="9" key="2">
    <citation type="submission" date="2014-06" db="EMBL/GenBank/DDBJ databases">
        <title>The complete genome of Blastobotrys (Arxula) adeninivorans LS3 - a yeast of biotechnological interest.</title>
        <authorList>
            <person name="Kunze G."/>
            <person name="Gaillardin C."/>
            <person name="Czernicka M."/>
            <person name="Durrens P."/>
            <person name="Martin T."/>
            <person name="Boer E."/>
            <person name="Gabaldon T."/>
            <person name="Cruz J."/>
            <person name="Talla E."/>
            <person name="Marck C."/>
            <person name="Goffeau A."/>
            <person name="Barbe V."/>
            <person name="Baret P."/>
            <person name="Baronian K."/>
            <person name="Beier S."/>
            <person name="Bleykasten C."/>
            <person name="Bode R."/>
            <person name="Casaregola S."/>
            <person name="Despons L."/>
            <person name="Fairhead C."/>
            <person name="Giersberg M."/>
            <person name="Gierski P."/>
            <person name="Hahnel U."/>
            <person name="Hartmann A."/>
            <person name="Jankowska D."/>
            <person name="Jubin C."/>
            <person name="Jung P."/>
            <person name="Lafontaine I."/>
            <person name="Leh-Louis V."/>
            <person name="Lemaire M."/>
            <person name="Marcet-Houben M."/>
            <person name="Mascher M."/>
            <person name="Morel G."/>
            <person name="Richard G.-F."/>
            <person name="Riechen J."/>
            <person name="Sacerdot C."/>
            <person name="Sarkar A."/>
            <person name="Savel G."/>
            <person name="Schacherer J."/>
            <person name="Sherman D."/>
            <person name="Straub M.-L."/>
            <person name="Stein N."/>
            <person name="Thierry A."/>
            <person name="Trautwein-Schult A."/>
            <person name="Westhof E."/>
            <person name="Worch S."/>
            <person name="Dujon B."/>
            <person name="Souciet J.-L."/>
            <person name="Wincker P."/>
            <person name="Scholz U."/>
            <person name="Neuveglise N."/>
        </authorList>
    </citation>
    <scope>NUCLEOTIDE SEQUENCE</scope>
    <source>
        <strain evidence="9">LS3</strain>
    </source>
</reference>
<dbReference type="Pfam" id="PF08534">
    <property type="entry name" value="Redoxin"/>
    <property type="match status" value="1"/>
</dbReference>
<keyword evidence="4 7" id="KW-0560">Oxidoreductase</keyword>
<evidence type="ECO:0000256" key="5">
    <source>
        <dbReference type="ARBA" id="ARBA00023284"/>
    </source>
</evidence>
<dbReference type="InterPro" id="IPR013740">
    <property type="entry name" value="Redoxin"/>
</dbReference>
<evidence type="ECO:0000256" key="1">
    <source>
        <dbReference type="ARBA" id="ARBA00010505"/>
    </source>
</evidence>
<dbReference type="SUPFAM" id="SSF52833">
    <property type="entry name" value="Thioredoxin-like"/>
    <property type="match status" value="1"/>
</dbReference>
<dbReference type="PROSITE" id="PS51352">
    <property type="entry name" value="THIOREDOXIN_2"/>
    <property type="match status" value="1"/>
</dbReference>
<dbReference type="EMBL" id="HG937694">
    <property type="protein sequence ID" value="CDP38412.1"/>
    <property type="molecule type" value="Genomic_DNA"/>
</dbReference>
<evidence type="ECO:0000256" key="2">
    <source>
        <dbReference type="ARBA" id="ARBA00022559"/>
    </source>
</evidence>
<keyword evidence="2 7" id="KW-0575">Peroxidase</keyword>
<evidence type="ECO:0000313" key="9">
    <source>
        <dbReference type="EMBL" id="CDP38412.1"/>
    </source>
</evidence>
<dbReference type="AlphaFoldDB" id="A0A060THU2"/>
<evidence type="ECO:0000256" key="4">
    <source>
        <dbReference type="ARBA" id="ARBA00023002"/>
    </source>
</evidence>
<organism evidence="9">
    <name type="scientific">Blastobotrys adeninivorans</name>
    <name type="common">Yeast</name>
    <name type="synonym">Arxula adeninivorans</name>
    <dbReference type="NCBI Taxonomy" id="409370"/>
    <lineage>
        <taxon>Eukaryota</taxon>
        <taxon>Fungi</taxon>
        <taxon>Dikarya</taxon>
        <taxon>Ascomycota</taxon>
        <taxon>Saccharomycotina</taxon>
        <taxon>Dipodascomycetes</taxon>
        <taxon>Dipodascales</taxon>
        <taxon>Trichomonascaceae</taxon>
        <taxon>Blastobotrys</taxon>
    </lineage>
</organism>
<comment type="similarity">
    <text evidence="1 7">Belongs to the peroxiredoxin family. Prx5 subfamily.</text>
</comment>
<gene>
    <name evidence="9" type="ORF">GNLVRS02_ARAD1D34100g</name>
</gene>
<keyword evidence="5 7" id="KW-0676">Redox-active center</keyword>
<comment type="function">
    <text evidence="7">Thiol-specific peroxidase that catalyzes the reduction of hydrogen peroxide and organic hydroperoxides to water and alcohols, respectively. Plays a role in cell protection against oxidative stress by detoxifying peroxides.</text>
</comment>
<sequence>MLRSQPKLGCEWVDIVAAVPQPVKTGQLSGTLPSFPVTNSSFDIISTLTMIRSGLRQIGISGVRGFRSSARALINVGDAIPSVNVQAGSPSDVVNLADATAKGKYVIVGVPGAYSPACSASHVPGYIKAYQDFAKKGYNGVYVVTVNDAFVTSAWAKELGAGEGVKVVADSSGEFTEAADLLFDASKFFGNARSKRYALLVQDGKVVEQFVEPDNVGVSVSSAPEVLRMA</sequence>
<feature type="active site" description="Cysteine sulfenic acid (-SOH) intermediate" evidence="6">
    <location>
        <position position="118"/>
    </location>
</feature>
<dbReference type="Gene3D" id="3.40.30.10">
    <property type="entry name" value="Glutaredoxin"/>
    <property type="match status" value="1"/>
</dbReference>
<dbReference type="GO" id="GO:0005739">
    <property type="term" value="C:mitochondrion"/>
    <property type="evidence" value="ECO:0007669"/>
    <property type="project" value="TreeGrafter"/>
</dbReference>
<dbReference type="CDD" id="cd03013">
    <property type="entry name" value="PRX5_like"/>
    <property type="match status" value="1"/>
</dbReference>
<dbReference type="GO" id="GO:0034599">
    <property type="term" value="P:cellular response to oxidative stress"/>
    <property type="evidence" value="ECO:0007669"/>
    <property type="project" value="InterPro"/>
</dbReference>
<dbReference type="InterPro" id="IPR013766">
    <property type="entry name" value="Thioredoxin_domain"/>
</dbReference>
<dbReference type="GO" id="GO:0042744">
    <property type="term" value="P:hydrogen peroxide catabolic process"/>
    <property type="evidence" value="ECO:0007669"/>
    <property type="project" value="TreeGrafter"/>
</dbReference>
<accession>A0A060THU2</accession>
<dbReference type="FunFam" id="3.40.30.10:FF:000159">
    <property type="entry name" value="Peroxiredoxin"/>
    <property type="match status" value="1"/>
</dbReference>
<evidence type="ECO:0000256" key="6">
    <source>
        <dbReference type="PIRSR" id="PIRSR637944-1"/>
    </source>
</evidence>
<dbReference type="PANTHER" id="PTHR10430">
    <property type="entry name" value="PEROXIREDOXIN"/>
    <property type="match status" value="1"/>
</dbReference>
<dbReference type="InterPro" id="IPR037944">
    <property type="entry name" value="PRX5-like"/>
</dbReference>
<reference evidence="9" key="1">
    <citation type="submission" date="2014-02" db="EMBL/GenBank/DDBJ databases">
        <authorList>
            <person name="Genoscope - CEA"/>
        </authorList>
    </citation>
    <scope>NUCLEOTIDE SEQUENCE</scope>
    <source>
        <strain evidence="9">LS3</strain>
    </source>
</reference>
<dbReference type="PANTHER" id="PTHR10430:SF39">
    <property type="entry name" value="PEROXISOMAL MEMBRANE ASSOCIATED PROTEIN 20"/>
    <property type="match status" value="1"/>
</dbReference>
<evidence type="ECO:0000259" key="8">
    <source>
        <dbReference type="PROSITE" id="PS51352"/>
    </source>
</evidence>
<feature type="domain" description="Thioredoxin" evidence="8">
    <location>
        <begin position="74"/>
        <end position="230"/>
    </location>
</feature>
<dbReference type="GO" id="GO:0045454">
    <property type="term" value="P:cell redox homeostasis"/>
    <property type="evidence" value="ECO:0007669"/>
    <property type="project" value="TreeGrafter"/>
</dbReference>
<dbReference type="PhylomeDB" id="A0A060THU2"/>
<name>A0A060THU2_BLAAD</name>
<dbReference type="GO" id="GO:0005829">
    <property type="term" value="C:cytosol"/>
    <property type="evidence" value="ECO:0007669"/>
    <property type="project" value="TreeGrafter"/>
</dbReference>
<dbReference type="GO" id="GO:0005777">
    <property type="term" value="C:peroxisome"/>
    <property type="evidence" value="ECO:0007669"/>
    <property type="project" value="TreeGrafter"/>
</dbReference>
<evidence type="ECO:0000256" key="3">
    <source>
        <dbReference type="ARBA" id="ARBA00022862"/>
    </source>
</evidence>
<evidence type="ECO:0000256" key="7">
    <source>
        <dbReference type="RuleBase" id="RU366011"/>
    </source>
</evidence>
<dbReference type="InterPro" id="IPR036249">
    <property type="entry name" value="Thioredoxin-like_sf"/>
</dbReference>
<protein>
    <submittedName>
        <fullName evidence="9">ARAD1D34100p</fullName>
    </submittedName>
</protein>
<dbReference type="GO" id="GO:0008379">
    <property type="term" value="F:thioredoxin peroxidase activity"/>
    <property type="evidence" value="ECO:0007669"/>
    <property type="project" value="InterPro"/>
</dbReference>
<proteinExistence type="inferred from homology"/>